<evidence type="ECO:0000313" key="2">
    <source>
        <dbReference type="Proteomes" id="UP000789525"/>
    </source>
</evidence>
<accession>A0ACA9PNH8</accession>
<gene>
    <name evidence="1" type="ORF">ACOLOM_LOCUS10868</name>
</gene>
<dbReference type="Proteomes" id="UP000789525">
    <property type="component" value="Unassembled WGS sequence"/>
</dbReference>
<dbReference type="EMBL" id="CAJVPT010036655">
    <property type="protein sequence ID" value="CAG8715200.1"/>
    <property type="molecule type" value="Genomic_DNA"/>
</dbReference>
<evidence type="ECO:0000313" key="1">
    <source>
        <dbReference type="EMBL" id="CAG8715200.1"/>
    </source>
</evidence>
<reference evidence="1" key="1">
    <citation type="submission" date="2021-06" db="EMBL/GenBank/DDBJ databases">
        <authorList>
            <person name="Kallberg Y."/>
            <person name="Tangrot J."/>
            <person name="Rosling A."/>
        </authorList>
    </citation>
    <scope>NUCLEOTIDE SEQUENCE</scope>
    <source>
        <strain evidence="1">CL356</strain>
    </source>
</reference>
<feature type="non-terminal residue" evidence="1">
    <location>
        <position position="117"/>
    </location>
</feature>
<organism evidence="1 2">
    <name type="scientific">Acaulospora colombiana</name>
    <dbReference type="NCBI Taxonomy" id="27376"/>
    <lineage>
        <taxon>Eukaryota</taxon>
        <taxon>Fungi</taxon>
        <taxon>Fungi incertae sedis</taxon>
        <taxon>Mucoromycota</taxon>
        <taxon>Glomeromycotina</taxon>
        <taxon>Glomeromycetes</taxon>
        <taxon>Diversisporales</taxon>
        <taxon>Acaulosporaceae</taxon>
        <taxon>Acaulospora</taxon>
    </lineage>
</organism>
<name>A0ACA9PNH8_9GLOM</name>
<sequence length="117" mass="12775">NDGQILLFGCSEIPNVTIMDIKNNYTWISPSVSNQDIVPENLIAYTANLIENYVLIAFGFLYTNITTDTGSPSSNIYLLDISQRNNFSWVNSFIPIVTSPPVGKKDTSVIIGVSAGV</sequence>
<feature type="non-terminal residue" evidence="1">
    <location>
        <position position="1"/>
    </location>
</feature>
<keyword evidence="2" id="KW-1185">Reference proteome</keyword>
<proteinExistence type="predicted"/>
<comment type="caution">
    <text evidence="1">The sequence shown here is derived from an EMBL/GenBank/DDBJ whole genome shotgun (WGS) entry which is preliminary data.</text>
</comment>
<protein>
    <submittedName>
        <fullName evidence="1">1023_t:CDS:1</fullName>
    </submittedName>
</protein>